<evidence type="ECO:0000256" key="10">
    <source>
        <dbReference type="ARBA" id="ARBA00022801"/>
    </source>
</evidence>
<dbReference type="GO" id="GO:0003724">
    <property type="term" value="F:RNA helicase activity"/>
    <property type="evidence" value="ECO:0007669"/>
    <property type="project" value="InterPro"/>
</dbReference>
<keyword evidence="15" id="KW-0693">Viral RNA replication</keyword>
<proteinExistence type="predicted"/>
<keyword evidence="3" id="KW-0696">RNA-directed RNA polymerase</keyword>
<dbReference type="Pfam" id="PF12381">
    <property type="entry name" value="Peptidase_C3G"/>
    <property type="match status" value="1"/>
</dbReference>
<evidence type="ECO:0000256" key="7">
    <source>
        <dbReference type="ARBA" id="ARBA00022692"/>
    </source>
</evidence>
<dbReference type="InterPro" id="IPR009003">
    <property type="entry name" value="Peptidase_S1_PA"/>
</dbReference>
<keyword evidence="7" id="KW-0812">Transmembrane</keyword>
<keyword evidence="14" id="KW-0946">Virion</keyword>
<dbReference type="GO" id="GO:0004197">
    <property type="term" value="F:cysteine-type endopeptidase activity"/>
    <property type="evidence" value="ECO:0007669"/>
    <property type="project" value="InterPro"/>
</dbReference>
<keyword evidence="16" id="KW-0472">Membrane</keyword>
<dbReference type="InterPro" id="IPR024387">
    <property type="entry name" value="Pept_C3G_Picornavir"/>
</dbReference>
<evidence type="ECO:0000256" key="4">
    <source>
        <dbReference type="ARBA" id="ARBA00022561"/>
    </source>
</evidence>
<dbReference type="GO" id="GO:0039694">
    <property type="term" value="P:viral RNA genome replication"/>
    <property type="evidence" value="ECO:0007669"/>
    <property type="project" value="InterPro"/>
</dbReference>
<dbReference type="InterPro" id="IPR001676">
    <property type="entry name" value="Picornavirus_capsid"/>
</dbReference>
<evidence type="ECO:0000313" key="20">
    <source>
        <dbReference type="EMBL" id="DBA13325.1"/>
    </source>
</evidence>
<dbReference type="Gene3D" id="2.40.10.10">
    <property type="entry name" value="Trypsin-like serine proteases"/>
    <property type="match status" value="1"/>
</dbReference>
<dbReference type="Pfam" id="PF00910">
    <property type="entry name" value="RNA_helicase"/>
    <property type="match status" value="1"/>
</dbReference>
<evidence type="ECO:0000259" key="19">
    <source>
        <dbReference type="PROSITE" id="PS51874"/>
    </source>
</evidence>
<organism evidence="20">
    <name type="scientific">Triticum aestivum secovirus</name>
    <dbReference type="NCBI Taxonomy" id="3027354"/>
    <lineage>
        <taxon>Viruses</taxon>
        <taxon>Riboviria</taxon>
        <taxon>Orthornavirae</taxon>
        <taxon>Pisuviricota</taxon>
        <taxon>Pisoniviricetes</taxon>
        <taxon>Picornavirales</taxon>
        <taxon>Secoviridae</taxon>
    </lineage>
</organism>
<dbReference type="PROSITE" id="PS50507">
    <property type="entry name" value="RDRP_SSRNA_POS"/>
    <property type="match status" value="1"/>
</dbReference>
<protein>
    <recommendedName>
        <fullName evidence="2">Genome polyprotein</fullName>
    </recommendedName>
</protein>
<evidence type="ECO:0000256" key="5">
    <source>
        <dbReference type="ARBA" id="ARBA00022670"/>
    </source>
</evidence>
<dbReference type="SUPFAM" id="SSF50494">
    <property type="entry name" value="Trypsin-like serine proteases"/>
    <property type="match status" value="1"/>
</dbReference>
<evidence type="ECO:0000256" key="8">
    <source>
        <dbReference type="ARBA" id="ARBA00022695"/>
    </source>
</evidence>
<dbReference type="GO" id="GO:0006351">
    <property type="term" value="P:DNA-templated transcription"/>
    <property type="evidence" value="ECO:0007669"/>
    <property type="project" value="InterPro"/>
</dbReference>
<evidence type="ECO:0000256" key="2">
    <source>
        <dbReference type="ARBA" id="ARBA00020107"/>
    </source>
</evidence>
<dbReference type="Gene3D" id="2.60.120.20">
    <property type="match status" value="3"/>
</dbReference>
<dbReference type="GO" id="GO:0003968">
    <property type="term" value="F:RNA-directed RNA polymerase activity"/>
    <property type="evidence" value="ECO:0007669"/>
    <property type="project" value="UniProtKB-KW"/>
</dbReference>
<dbReference type="Pfam" id="PF00073">
    <property type="entry name" value="Rhv"/>
    <property type="match status" value="1"/>
</dbReference>
<keyword evidence="6" id="KW-0808">Transferase</keyword>
<evidence type="ECO:0000256" key="15">
    <source>
        <dbReference type="ARBA" id="ARBA00022953"/>
    </source>
</evidence>
<name>A0AA48P961_9SECO</name>
<evidence type="ECO:0000256" key="1">
    <source>
        <dbReference type="ARBA" id="ARBA00004328"/>
    </source>
</evidence>
<dbReference type="PROSITE" id="PS51218">
    <property type="entry name" value="SF3_HELICASE_2"/>
    <property type="match status" value="1"/>
</dbReference>
<dbReference type="InterPro" id="IPR043504">
    <property type="entry name" value="Peptidase_S1_PA_chymotrypsin"/>
</dbReference>
<dbReference type="InterPro" id="IPR014759">
    <property type="entry name" value="Helicase_SF3_ssRNA_vir"/>
</dbReference>
<sequence>MDALTALNQYIEHDMQDAMLVVNLATWIDEAQSRNVSYAKDRRELLETLNSYKCSTPREVAIYISLSESFWQVRFTQITTFLLSRQVGGRATQRGNERTDTGFSSTSSDATLAFTQALQEMKSAITHYKHLIFRNEDDELLRTKGVSITLEYITAFMTPNPLLGAQVQSFVKYSSDDLTGSMQDKSIPARLQRNRIDIHFLSKDLTDVKSKVEAIHTAVICGSKPLTTDQYTSILKRLTDQDTVLSKISNQLDLVIGGPVAAQYAVTPQSFVGDGMRLNLTEDVLRKWSRRQLVPAGYILTPEGDKVYLGTIAARWNNTASIWCIGTKANGNYLCYDANGGDVSERDGLNVTNWYWSMPKLGFNDVNEQSKPDLPYKAKEEPAEVGLRFVGTGHLKIINESTIRNWRKGVIRPGGFIKTPRGKIYLKKIPILSDENPNYLVIGSQDFNGFKLYYYVNLENYDICVNEYWDGTRLLKHNRFLTTSEWPSIGFNTRDFDEDEDDGDGIDNSEGVLKRLEKILRIVKVNRAKIFDIENQLSLKGVKPQGVIEGNDLKIADVEQVIEAPNERHEGDMTVSTRTNLADAWDIEKILSRPALLARMTWGNQGRGATIAQASFPNTWLVNQERNTHFRNMLNTFNMSKMDVVFRLVVNSTAMYGGILGMYFDFFDRVKGMFPQEDIGLSSAVNCDPVYLDLSKGTTAELKLPFSAVSQYMSRAHAPFVTQFLGSVVVTALSDLAKPGPVPDVEVRLYAYLENVDVAVLAAPDLRSYVVPQASVVRMITSFAHSYLPGMKDPYPLALEDNYQVPRSNTCRIEDVCGTYGLIGTFNWSSTQDMDEELLRINVHPSAHMITEMNQGVISKFDGPKLMHMSRHFCYWNGTLEYKLQVACSNIHAGKLLIVLHPGSHPMPSNMETTTSNPNLLLDVKENHEIEFSMPFLSPTAWKPTYVSNFLGDMAATRTGIIRVISADPIKSPMQPEARVTVNMYVRAAQDFQFAVPRNGLHATNRVGSVITQDKFLTSMTPSCRLNREDFNDLYKVMRRYVPLGKPISVIPRTIDGVQLNPDCVVIPVRPVKMTHLNTEDPVIPNSIGHIVRGFAFWRGSLKYKIKVVGSGATAFEVIHLPLAGIPSKMKEFYALADNIQNEAGHSGSFTGSQTFHANKDVEWEIVVPYYSMYEWLHTPTREYSDVRLPLLSTNNGCVVIRPLFRGVRYDLSVSFSIGEDFQLAGPSAYPPITPPEINHVGVNVVVQGKVEKPKTALDEFMNSAEQQGMWNFFQTLGETNDIVNNMVSQMHGSVELRTGEFFKDIIVDSIGRIIFHMTEAVKNFVSKVLGSVDWVRIAKIILVVFIVKSFQMKFDDMMLKVVVGMVVGHAAGSVLDQLERAYRETQNQTRVQNGVSDVYKDMLEMASTVVLYFADITSISNVHMIIKSLGVFGRNLSGIKQGADAMKLFIEWIKEHIFPFLVKKDSMALNALMANATEIIDVVCELDLEEMKVRCLTEEEMSSAVLKTYDDVVRLVKIAVVSNAPNHVMNVLNRCMTKMEKLRSEVIKFKGAVPYRVDPFHISMFGAPGVGKSACMDQIICDFRAMEDWPETNLTYSRTVDNVYWDGYQGQTCVKYDDLAQVVVDGPCDITELIGLKSNAPYIVHMADVSDKGKYFSSKFIISTTNVKMLNSYGGLRDIKAFHRRRNVLIEMRKKCVNGVEVDFQECTDDQKLPHGVFRLVDPMTGQPTTDYMCYEDMMKIVLRKGHEYYREQNRLVMKNTQCMKPSTVVQAIIESETPYAIPGVVDADGDFIITEVEAQAQYDNLSVQEQKQMIAAWTDTYNYAAEHRDFGLMTSGLNYQQKLQLISAFQSGQPEQIASLNEAQSVVFNAWHVHEHAKVALFKLYADMKEQAKRVSSYFGTLWEQRDEVDKKRLSTMLLGLGVVAVAFAVGAYYSKRDSKDRSVNEIPISAFCEQAVDEYRSKDRREHEYKIEDVSTKRVVMESGIDDHKTRRGNTRNIMVESGIDDHKTRRGGSRNLIVESGIDDHKTRRGNTRNISVEGYGKSPMACDVPQEVLSLSIEEMEEAMRVVQSKGEDIRTVKTLVEEYEIEGEAQATQDADANSFLENTLLDNLCMVYQPKSTIRMRAFMLRDQFMAVPKHFFLSSDANWEQGDEFRLRVREKVYVQSFDRHSLYILPNRDLAIYLCSARVAGARDICKRVATREEHSKFKETTGSLVGLAANDRGSVWVKQRGLPAIHTMAEADHMRVQYQIGQENHILRGYRYYADTVNGECGSVLVQNNRFMYSKIIGFHVAASLGRQLAFSELLIREDLEKGMQILSSKLNYIPGGLSIKVLEQLHDKGIVVQAKISPAMATLHAHIDIAGKLDTPLVRRTPGRTDICKSDLHGIIPIIPSTEPAILTRQDKRCPKGYDPMVGAVNKFGTPALPFRPDHLRVVVDHSINMYKKYDGLVGKRVLTLSEAINGIPSVEYADSINMKSSEGSFWNSERPMFAHNKEWMFEKVDQDDGTQIWRISHKELLAKIIHRLSEAQQGRRVMSVTQECLKDERRGLAKIYCEKPSTRCFTIMPVDYTILVRQYFWDFAAMLMTNRQHLSSQVGVNPLSIEWTTLIMRLLAKSKVGFAGDYKNYDAQEMPELLDSCCTIINAWYDDGETNAMVRKVLIQEGYDRYSMVHDTLIHIDQGLPSGFPLTALMNSMINDILKYLSWLDLAPVNMKSLTTCDEHVDRISYGDDHIDAVTQTALEFYNQNTFGEFLSRYGMVYTDAHKNPWQTAAPFEQLTKTTFLKREFIPHPEYPRFYLAPLDKKSIEDRLLWTTTSKFMSSDELLAENVKNSMQDAYHHGVVYFNKLHRQISDALRLIGKEKLMATISFSSEDMAWLSTIQGIGEVSSPLVSDVFGI</sequence>
<evidence type="ECO:0000256" key="6">
    <source>
        <dbReference type="ARBA" id="ARBA00022679"/>
    </source>
</evidence>
<evidence type="ECO:0000256" key="14">
    <source>
        <dbReference type="ARBA" id="ARBA00022844"/>
    </source>
</evidence>
<evidence type="ECO:0000256" key="16">
    <source>
        <dbReference type="ARBA" id="ARBA00022989"/>
    </source>
</evidence>
<dbReference type="CDD" id="cd00205">
    <property type="entry name" value="rhv_like"/>
    <property type="match status" value="2"/>
</dbReference>
<evidence type="ECO:0000259" key="18">
    <source>
        <dbReference type="PROSITE" id="PS51218"/>
    </source>
</evidence>
<dbReference type="SUPFAM" id="SSF88633">
    <property type="entry name" value="Positive stranded ssRNA viruses"/>
    <property type="match status" value="3"/>
</dbReference>
<keyword evidence="11" id="KW-0347">Helicase</keyword>
<evidence type="ECO:0000256" key="3">
    <source>
        <dbReference type="ARBA" id="ARBA00022484"/>
    </source>
</evidence>
<keyword evidence="16" id="KW-1133">Transmembrane helix</keyword>
<dbReference type="InterPro" id="IPR001205">
    <property type="entry name" value="RNA-dir_pol_C"/>
</dbReference>
<evidence type="ECO:0000259" key="17">
    <source>
        <dbReference type="PROSITE" id="PS50507"/>
    </source>
</evidence>
<dbReference type="InterPro" id="IPR000605">
    <property type="entry name" value="Helicase_SF3_ssDNA/RNA_vir"/>
</dbReference>
<evidence type="ECO:0000256" key="11">
    <source>
        <dbReference type="ARBA" id="ARBA00022806"/>
    </source>
</evidence>
<dbReference type="InterPro" id="IPR044067">
    <property type="entry name" value="PCV_3C_PRO"/>
</dbReference>
<dbReference type="Pfam" id="PF00680">
    <property type="entry name" value="RdRP_1"/>
    <property type="match status" value="1"/>
</dbReference>
<dbReference type="EMBL" id="BK062998">
    <property type="protein sequence ID" value="DBA13325.1"/>
    <property type="molecule type" value="Genomic_RNA"/>
</dbReference>
<keyword evidence="4" id="KW-0167">Capsid protein</keyword>
<dbReference type="GO" id="GO:0003723">
    <property type="term" value="F:RNA binding"/>
    <property type="evidence" value="ECO:0007669"/>
    <property type="project" value="InterPro"/>
</dbReference>
<feature type="domain" description="RdRp catalytic" evidence="17">
    <location>
        <begin position="2619"/>
        <end position="2746"/>
    </location>
</feature>
<keyword evidence="9" id="KW-0547">Nucleotide-binding</keyword>
<dbReference type="InterPro" id="IPR029053">
    <property type="entry name" value="Viral_coat"/>
</dbReference>
<dbReference type="Gene3D" id="1.20.960.20">
    <property type="match status" value="1"/>
</dbReference>
<keyword evidence="12" id="KW-0788">Thiol protease</keyword>
<reference evidence="20" key="1">
    <citation type="journal article" date="2023" name="Virology">
        <title>Broadening the host range and genetic diversity of waikaviruses.</title>
        <authorList>
            <person name="Sidharthan V.K."/>
            <person name="Rajeswari V."/>
            <person name="Baranwal V.K."/>
        </authorList>
    </citation>
    <scope>NUCLEOTIDE SEQUENCE</scope>
    <source>
        <strain evidence="20">Tri aes</strain>
    </source>
</reference>
<evidence type="ECO:0000256" key="9">
    <source>
        <dbReference type="ARBA" id="ARBA00022741"/>
    </source>
</evidence>
<dbReference type="Gene3D" id="3.30.70.270">
    <property type="match status" value="1"/>
</dbReference>
<comment type="subcellular location">
    <subcellularLocation>
        <location evidence="1">Virion</location>
    </subcellularLocation>
</comment>
<dbReference type="PROSITE" id="PS51874">
    <property type="entry name" value="PCV_3C_PRO"/>
    <property type="match status" value="1"/>
</dbReference>
<dbReference type="InterPro" id="IPR033703">
    <property type="entry name" value="Rhv-like"/>
</dbReference>
<dbReference type="GO" id="GO:0019028">
    <property type="term" value="C:viral capsid"/>
    <property type="evidence" value="ECO:0007669"/>
    <property type="project" value="UniProtKB-KW"/>
</dbReference>
<feature type="domain" description="Peptidase C3" evidence="19">
    <location>
        <begin position="2101"/>
        <end position="2314"/>
    </location>
</feature>
<dbReference type="GO" id="GO:0006508">
    <property type="term" value="P:proteolysis"/>
    <property type="evidence" value="ECO:0007669"/>
    <property type="project" value="UniProtKB-KW"/>
</dbReference>
<dbReference type="SUPFAM" id="SSF56672">
    <property type="entry name" value="DNA/RNA polymerases"/>
    <property type="match status" value="1"/>
</dbReference>
<dbReference type="GO" id="GO:0005198">
    <property type="term" value="F:structural molecule activity"/>
    <property type="evidence" value="ECO:0007669"/>
    <property type="project" value="InterPro"/>
</dbReference>
<evidence type="ECO:0000256" key="13">
    <source>
        <dbReference type="ARBA" id="ARBA00022840"/>
    </source>
</evidence>
<keyword evidence="10" id="KW-0378">Hydrolase</keyword>
<keyword evidence="13" id="KW-0067">ATP-binding</keyword>
<keyword evidence="8" id="KW-0548">Nucleotidyltransferase</keyword>
<dbReference type="GO" id="GO:0005524">
    <property type="term" value="F:ATP binding"/>
    <property type="evidence" value="ECO:0007669"/>
    <property type="project" value="UniProtKB-KW"/>
</dbReference>
<dbReference type="InterPro" id="IPR043128">
    <property type="entry name" value="Rev_trsase/Diguanyl_cyclase"/>
</dbReference>
<dbReference type="CDD" id="cd23169">
    <property type="entry name" value="ps-ssRNAv-Picornavirales"/>
    <property type="match status" value="1"/>
</dbReference>
<accession>A0AA48P961</accession>
<evidence type="ECO:0000256" key="12">
    <source>
        <dbReference type="ARBA" id="ARBA00022807"/>
    </source>
</evidence>
<feature type="domain" description="SF3 helicase" evidence="18">
    <location>
        <begin position="1541"/>
        <end position="1708"/>
    </location>
</feature>
<keyword evidence="5" id="KW-0645">Protease</keyword>
<dbReference type="InterPro" id="IPR043502">
    <property type="entry name" value="DNA/RNA_pol_sf"/>
</dbReference>
<dbReference type="InterPro" id="IPR007094">
    <property type="entry name" value="RNA-dir_pol_PSvirus"/>
</dbReference>